<evidence type="ECO:0000313" key="2">
    <source>
        <dbReference type="EMBL" id="MEK8025156.1"/>
    </source>
</evidence>
<dbReference type="Proteomes" id="UP001368500">
    <property type="component" value="Unassembled WGS sequence"/>
</dbReference>
<dbReference type="EMBL" id="JBBUTF010000003">
    <property type="protein sequence ID" value="MEK8025156.1"/>
    <property type="molecule type" value="Genomic_DNA"/>
</dbReference>
<organism evidence="2 3">
    <name type="scientific">Pseudaquabacterium rugosum</name>
    <dbReference type="NCBI Taxonomy" id="2984194"/>
    <lineage>
        <taxon>Bacteria</taxon>
        <taxon>Pseudomonadati</taxon>
        <taxon>Pseudomonadota</taxon>
        <taxon>Betaproteobacteria</taxon>
        <taxon>Burkholderiales</taxon>
        <taxon>Sphaerotilaceae</taxon>
        <taxon>Pseudaquabacterium</taxon>
    </lineage>
</organism>
<keyword evidence="3" id="KW-1185">Reference proteome</keyword>
<dbReference type="RefSeq" id="WP_341372935.1">
    <property type="nucleotide sequence ID" value="NZ_JBBUTF010000003.1"/>
</dbReference>
<evidence type="ECO:0000313" key="3">
    <source>
        <dbReference type="Proteomes" id="UP001368500"/>
    </source>
</evidence>
<evidence type="ECO:0000256" key="1">
    <source>
        <dbReference type="SAM" id="MobiDB-lite"/>
    </source>
</evidence>
<gene>
    <name evidence="2" type="ORF">AACH11_04175</name>
</gene>
<protein>
    <submittedName>
        <fullName evidence="2">Uncharacterized protein</fullName>
    </submittedName>
</protein>
<comment type="caution">
    <text evidence="2">The sequence shown here is derived from an EMBL/GenBank/DDBJ whole genome shotgun (WGS) entry which is preliminary data.</text>
</comment>
<feature type="region of interest" description="Disordered" evidence="1">
    <location>
        <begin position="1"/>
        <end position="26"/>
    </location>
</feature>
<sequence>MTRDGPSAPTRGPQAHGLPPPHELPCDADHHVGLDLDIALRTPQTLVVHAHVSAVPEIGGPRAALAPLGLVIPRHQCRGDRPRLSALRAAAQDALARAVAGRRLAGLALDASRLSVLTAAGGHTWRIA</sequence>
<proteinExistence type="predicted"/>
<name>A0ABU9B6D0_9BURK</name>
<reference evidence="2 3" key="1">
    <citation type="submission" date="2024-04" db="EMBL/GenBank/DDBJ databases">
        <title>Novel species of the genus Ideonella isolated from streams.</title>
        <authorList>
            <person name="Lu H."/>
        </authorList>
    </citation>
    <scope>NUCLEOTIDE SEQUENCE [LARGE SCALE GENOMIC DNA]</scope>
    <source>
        <strain evidence="2 3">BYS139W</strain>
    </source>
</reference>
<accession>A0ABU9B6D0</accession>